<dbReference type="PROSITE" id="PS50005">
    <property type="entry name" value="TPR"/>
    <property type="match status" value="10"/>
</dbReference>
<keyword evidence="2" id="KW-0812">Transmembrane</keyword>
<dbReference type="Pfam" id="PF12770">
    <property type="entry name" value="CHAT"/>
    <property type="match status" value="1"/>
</dbReference>
<feature type="repeat" description="TPR" evidence="1">
    <location>
        <begin position="400"/>
        <end position="433"/>
    </location>
</feature>
<feature type="domain" description="CHAT" evidence="3">
    <location>
        <begin position="862"/>
        <end position="1170"/>
    </location>
</feature>
<dbReference type="InterPro" id="IPR011990">
    <property type="entry name" value="TPR-like_helical_dom_sf"/>
</dbReference>
<feature type="repeat" description="TPR" evidence="1">
    <location>
        <begin position="440"/>
        <end position="473"/>
    </location>
</feature>
<organism evidence="4 5">
    <name type="scientific">Anabaenopsis circularis NIES-21</name>
    <dbReference type="NCBI Taxonomy" id="1085406"/>
    <lineage>
        <taxon>Bacteria</taxon>
        <taxon>Bacillati</taxon>
        <taxon>Cyanobacteriota</taxon>
        <taxon>Cyanophyceae</taxon>
        <taxon>Nostocales</taxon>
        <taxon>Nodulariaceae</taxon>
        <taxon>Anabaenopsis</taxon>
    </lineage>
</organism>
<feature type="repeat" description="TPR" evidence="1">
    <location>
        <begin position="520"/>
        <end position="553"/>
    </location>
</feature>
<feature type="repeat" description="TPR" evidence="1">
    <location>
        <begin position="360"/>
        <end position="393"/>
    </location>
</feature>
<feature type="repeat" description="TPR" evidence="1">
    <location>
        <begin position="280"/>
        <end position="313"/>
    </location>
</feature>
<dbReference type="Pfam" id="PF13181">
    <property type="entry name" value="TPR_8"/>
    <property type="match status" value="1"/>
</dbReference>
<feature type="repeat" description="TPR" evidence="1">
    <location>
        <begin position="560"/>
        <end position="593"/>
    </location>
</feature>
<dbReference type="PANTHER" id="PTHR10098:SF108">
    <property type="entry name" value="TETRATRICOPEPTIDE REPEAT PROTEIN 28"/>
    <property type="match status" value="1"/>
</dbReference>
<feature type="repeat" description="TPR" evidence="1">
    <location>
        <begin position="240"/>
        <end position="273"/>
    </location>
</feature>
<evidence type="ECO:0000259" key="3">
    <source>
        <dbReference type="Pfam" id="PF12770"/>
    </source>
</evidence>
<keyword evidence="2" id="KW-1133">Transmembrane helix</keyword>
<name>A0A1Z4GGR3_9CYAN</name>
<gene>
    <name evidence="4" type="ORF">NIES21_25340</name>
</gene>
<dbReference type="Proteomes" id="UP000218287">
    <property type="component" value="Chromosome"/>
</dbReference>
<accession>A0A1Z4GGR3</accession>
<dbReference type="InterPro" id="IPR019734">
    <property type="entry name" value="TPR_rpt"/>
</dbReference>
<dbReference type="SMART" id="SM00028">
    <property type="entry name" value="TPR"/>
    <property type="match status" value="13"/>
</dbReference>
<feature type="repeat" description="TPR" evidence="1">
    <location>
        <begin position="480"/>
        <end position="513"/>
    </location>
</feature>
<evidence type="ECO:0000313" key="4">
    <source>
        <dbReference type="EMBL" id="BAY16703.1"/>
    </source>
</evidence>
<reference evidence="4 5" key="1">
    <citation type="submission" date="2017-06" db="EMBL/GenBank/DDBJ databases">
        <title>Genome sequencing of cyanobaciteial culture collection at National Institute for Environmental Studies (NIES).</title>
        <authorList>
            <person name="Hirose Y."/>
            <person name="Shimura Y."/>
            <person name="Fujisawa T."/>
            <person name="Nakamura Y."/>
            <person name="Kawachi M."/>
        </authorList>
    </citation>
    <scope>NUCLEOTIDE SEQUENCE [LARGE SCALE GENOMIC DNA]</scope>
    <source>
        <strain evidence="4 5">NIES-21</strain>
    </source>
</reference>
<dbReference type="Pfam" id="PF13424">
    <property type="entry name" value="TPR_12"/>
    <property type="match status" value="6"/>
</dbReference>
<evidence type="ECO:0000256" key="1">
    <source>
        <dbReference type="PROSITE-ProRule" id="PRU00339"/>
    </source>
</evidence>
<keyword evidence="5" id="KW-1185">Reference proteome</keyword>
<dbReference type="OrthoDB" id="434769at2"/>
<dbReference type="SUPFAM" id="SSF48452">
    <property type="entry name" value="TPR-like"/>
    <property type="match status" value="3"/>
</dbReference>
<dbReference type="AlphaFoldDB" id="A0A1Z4GGR3"/>
<dbReference type="Gene3D" id="1.25.40.10">
    <property type="entry name" value="Tetratricopeptide repeat domain"/>
    <property type="match status" value="3"/>
</dbReference>
<evidence type="ECO:0000313" key="5">
    <source>
        <dbReference type="Proteomes" id="UP000218287"/>
    </source>
</evidence>
<keyword evidence="1" id="KW-0802">TPR repeat</keyword>
<keyword evidence="2" id="KW-0472">Membrane</keyword>
<dbReference type="InterPro" id="IPR024983">
    <property type="entry name" value="CHAT_dom"/>
</dbReference>
<dbReference type="EMBL" id="AP018174">
    <property type="protein sequence ID" value="BAY16703.1"/>
    <property type="molecule type" value="Genomic_DNA"/>
</dbReference>
<dbReference type="PANTHER" id="PTHR10098">
    <property type="entry name" value="RAPSYN-RELATED"/>
    <property type="match status" value="1"/>
</dbReference>
<proteinExistence type="predicted"/>
<feature type="transmembrane region" description="Helical" evidence="2">
    <location>
        <begin position="21"/>
        <end position="43"/>
    </location>
</feature>
<sequence>MAKRIERYQKPKNFLAPCPTNISLLLVSMIVFAELGAIAGQYAPNIEQKPQKNSPEINLNFTQKQQKNSPEVNRSTAEKIFQEGEELLERGTATSLKQAIAKFETAFKLWQKIGDAKQQAITLNELGFIYDALGNKQQALVFFTQSLPLREQVGDIAGQAVTLNNIGGVYDALGDKQQALVYYNKSLPLSQQVGDKAGQAVTLNNIGGVYNALGDKQQALKYYNQSLPISRQMLNKAQEAITLNNIGGVYDALGDKQQALAYYNKSLPLSQQVGDKAGQAVTLNNIGGVYDALGDKQQALSYYNQSLPLRRQVGDKTGEAITLNNIGGIYDALGDKQQALAFYNQSLVLSRQVGDKAGQAVTLNNIGRVYDSLADKQQALQYYNQSLPLRRQVGDKTGEAATLNNIGSVYDGLGDKQQALAFYNQSLTLSKQVGDKVGEATTLNNIGGIYSALGDKQQALKYYNQCLPLRQQIGDKTGEAVTLNNIGRVYDSLGDKQQALKYYNQSMPLRRQVGDKTGEAVTLNNIGRVYDSLGEKQQALKYYNQSLSLSQQVSDKAGVATSLNNIGGVYSALGQKQQALVYYNQSLPLRRQMRDQAGEAITLYNIAYLERDQGNLKKSLIQIEAAIKLIENLRTKITNEPLRTSYFASQQTIYQFGNDLLMQLHKQYPNQGYDGLALQTSEKYRSRSLLELLTEANADIRQGVEPKLLEAEQKLQQRLDATEKRRLELYTSGQYTPAQAQVLENELASLLKDYQDVQAQIRLTSPKYAALTQPQPLSLKEIQQQVLDDDTLLLEYALGEERSYLWVVSKTSISSYELPKRADIEKVVKQFNYLLKIRYYRLSANTKIDASSGLGTFSSYEVLEKLNQTLIKPIAEKIKNKRLVIVGDGALQYLPFSALPQPGTSGKNFKPLLETNEILYVPSASTLAVIRREHKERKIPPKALAVIADAVFSNDDDRLTRIIHQPIPKQIIPQINPNFSFERLSFTRQEAENILALVPKSQTLQALDFAANRAFVTSSQLSEYRIIHFATHGILDTENPALSGVVLSLFDQQGRLQNGFLRLQDIFNLKLPAELIVLSACETGLSKEIKGEGLVGLARGFMYAGSPRVLVSLWNVDDEATSKLMRTFYTKILKQGMTPAAALREARLELWRDENYSSPYYWAGFTLQGEWK</sequence>
<feature type="repeat" description="TPR" evidence="1">
    <location>
        <begin position="160"/>
        <end position="193"/>
    </location>
</feature>
<evidence type="ECO:0000256" key="2">
    <source>
        <dbReference type="SAM" id="Phobius"/>
    </source>
</evidence>
<protein>
    <submittedName>
        <fullName evidence="4">TPR domain protein</fullName>
    </submittedName>
</protein>
<feature type="repeat" description="TPR" evidence="1">
    <location>
        <begin position="200"/>
        <end position="233"/>
    </location>
</feature>